<proteinExistence type="predicted"/>
<sequence>MKDYCCQKFKFYSTGNSELGLNIRIIKPSEEMNNESLRRGFPIENNKLLFIMTEGYKNRLDNNVKHIFINNCPFCGTDLKSFYNDGEFINEDNHDW</sequence>
<name>A0ABQ2C462_9FLAO</name>
<organism evidence="1 2">
    <name type="scientific">Winogradskyella haliclonae</name>
    <dbReference type="NCBI Taxonomy" id="2048558"/>
    <lineage>
        <taxon>Bacteria</taxon>
        <taxon>Pseudomonadati</taxon>
        <taxon>Bacteroidota</taxon>
        <taxon>Flavobacteriia</taxon>
        <taxon>Flavobacteriales</taxon>
        <taxon>Flavobacteriaceae</taxon>
        <taxon>Winogradskyella</taxon>
    </lineage>
</organism>
<protein>
    <submittedName>
        <fullName evidence="1">Uncharacterized protein</fullName>
    </submittedName>
</protein>
<dbReference type="Proteomes" id="UP000624701">
    <property type="component" value="Unassembled WGS sequence"/>
</dbReference>
<evidence type="ECO:0000313" key="2">
    <source>
        <dbReference type="Proteomes" id="UP000624701"/>
    </source>
</evidence>
<accession>A0ABQ2C462</accession>
<evidence type="ECO:0000313" key="1">
    <source>
        <dbReference type="EMBL" id="GGI58488.1"/>
    </source>
</evidence>
<keyword evidence="2" id="KW-1185">Reference proteome</keyword>
<gene>
    <name evidence="1" type="ORF">GCM10011444_27970</name>
</gene>
<comment type="caution">
    <text evidence="1">The sequence shown here is derived from an EMBL/GenBank/DDBJ whole genome shotgun (WGS) entry which is preliminary data.</text>
</comment>
<dbReference type="EMBL" id="BMDQ01000006">
    <property type="protein sequence ID" value="GGI58488.1"/>
    <property type="molecule type" value="Genomic_DNA"/>
</dbReference>
<reference evidence="2" key="1">
    <citation type="journal article" date="2019" name="Int. J. Syst. Evol. Microbiol.">
        <title>The Global Catalogue of Microorganisms (GCM) 10K type strain sequencing project: providing services to taxonomists for standard genome sequencing and annotation.</title>
        <authorList>
            <consortium name="The Broad Institute Genomics Platform"/>
            <consortium name="The Broad Institute Genome Sequencing Center for Infectious Disease"/>
            <person name="Wu L."/>
            <person name="Ma J."/>
        </authorList>
    </citation>
    <scope>NUCLEOTIDE SEQUENCE [LARGE SCALE GENOMIC DNA]</scope>
    <source>
        <strain evidence="2">CCM 8681</strain>
    </source>
</reference>